<feature type="binding site" evidence="1">
    <location>
        <position position="285"/>
    </location>
    <ligand>
        <name>Mg(2+)</name>
        <dbReference type="ChEBI" id="CHEBI:18420"/>
        <label>1</label>
    </ligand>
</feature>
<feature type="binding site" evidence="1">
    <location>
        <position position="60"/>
    </location>
    <ligand>
        <name>Mg(2+)</name>
        <dbReference type="ChEBI" id="CHEBI:18420"/>
        <label>1</label>
    </ligand>
</feature>
<dbReference type="GO" id="GO:0046872">
    <property type="term" value="F:metal ion binding"/>
    <property type="evidence" value="ECO:0007669"/>
    <property type="project" value="UniProtKB-KW"/>
</dbReference>
<dbReference type="Gene3D" id="1.10.4080.10">
    <property type="entry name" value="ADP-ribosylation/Crystallin J1"/>
    <property type="match status" value="1"/>
</dbReference>
<dbReference type="STRING" id="452589.G9P723"/>
<dbReference type="InterPro" id="IPR005502">
    <property type="entry name" value="Ribosyl_crysJ1"/>
</dbReference>
<dbReference type="HOGENOM" id="CLU_388180_0_0_1"/>
<name>G9P723_HYPAI</name>
<dbReference type="Gene3D" id="2.60.120.560">
    <property type="entry name" value="Exo-inulinase, domain 1"/>
    <property type="match status" value="1"/>
</dbReference>
<evidence type="ECO:0000256" key="1">
    <source>
        <dbReference type="PIRSR" id="PIRSR605502-1"/>
    </source>
</evidence>
<dbReference type="KEGG" id="tatv:25778175"/>
<dbReference type="EMBL" id="ABDG02000027">
    <property type="protein sequence ID" value="EHK41525.1"/>
    <property type="molecule type" value="Genomic_DNA"/>
</dbReference>
<feature type="binding site" evidence="1">
    <location>
        <position position="287"/>
    </location>
    <ligand>
        <name>Mg(2+)</name>
        <dbReference type="ChEBI" id="CHEBI:18420"/>
        <label>1</label>
    </ligand>
</feature>
<dbReference type="Pfam" id="PF03747">
    <property type="entry name" value="ADP_ribosyl_GH"/>
    <property type="match status" value="1"/>
</dbReference>
<dbReference type="GeneID" id="25778175"/>
<proteinExistence type="predicted"/>
<feature type="binding site" evidence="1">
    <location>
        <position position="59"/>
    </location>
    <ligand>
        <name>Mg(2+)</name>
        <dbReference type="ChEBI" id="CHEBI:18420"/>
        <label>1</label>
    </ligand>
</feature>
<comment type="cofactor">
    <cofactor evidence="1">
        <name>Mg(2+)</name>
        <dbReference type="ChEBI" id="CHEBI:18420"/>
    </cofactor>
    <text evidence="1">Binds 2 magnesium ions per subunit.</text>
</comment>
<keyword evidence="1" id="KW-0479">Metal-binding</keyword>
<organism evidence="2 3">
    <name type="scientific">Hypocrea atroviridis (strain ATCC 20476 / IMI 206040)</name>
    <name type="common">Trichoderma atroviride</name>
    <dbReference type="NCBI Taxonomy" id="452589"/>
    <lineage>
        <taxon>Eukaryota</taxon>
        <taxon>Fungi</taxon>
        <taxon>Dikarya</taxon>
        <taxon>Ascomycota</taxon>
        <taxon>Pezizomycotina</taxon>
        <taxon>Sordariomycetes</taxon>
        <taxon>Hypocreomycetidae</taxon>
        <taxon>Hypocreales</taxon>
        <taxon>Hypocreaceae</taxon>
        <taxon>Trichoderma</taxon>
    </lineage>
</organism>
<accession>G9P723</accession>
<dbReference type="eggNOG" id="ENOG502SHFY">
    <property type="taxonomic scope" value="Eukaryota"/>
</dbReference>
<keyword evidence="3" id="KW-1185">Reference proteome</keyword>
<dbReference type="SUPFAM" id="SSF101478">
    <property type="entry name" value="ADP-ribosylglycohydrolase"/>
    <property type="match status" value="1"/>
</dbReference>
<dbReference type="OrthoDB" id="44736at2759"/>
<dbReference type="AlphaFoldDB" id="G9P723"/>
<dbReference type="InterPro" id="IPR036705">
    <property type="entry name" value="Ribosyl_crysJ1_sf"/>
</dbReference>
<gene>
    <name evidence="2" type="ORF">TRIATDRAFT_228379</name>
</gene>
<evidence type="ECO:0000313" key="2">
    <source>
        <dbReference type="EMBL" id="EHK41525.1"/>
    </source>
</evidence>
<dbReference type="Gene3D" id="2.60.120.260">
    <property type="entry name" value="Galactose-binding domain-like"/>
    <property type="match status" value="1"/>
</dbReference>
<dbReference type="OMA" id="SGWDTDC"/>
<sequence>MSKLPHDYLERVYAGVLGKLIGVYVGRPFENWTHQRIVEELGHIRGYVHEKVGDPLVVTDDDVSGTFQFVRALEEHGCHPDISSEDIGKTWLNNVIENRTIFWWGGRGMSTEHTAFLNLKRGIPAPLSGAIRTNGRTVAEQIGAQIFIDGWALVAPGNPSLAAKFARAAGSVSHDGEAVYAAQLWAAMESEAFISQDINHLLDVGLSTIPEESLVARVIGNVRKWAAEDMDWIKTRQRIEESYGYDKFHGICHVIPNHAIMVMAVLYASNDFDEAMHIINTCGWDTDCNSGNVGCLVAIMLGLSAFQGGYDWRGPLADRALISSADGGYSINNAARIAYDITNIGRRLAGEGNLEPPKRDAQFHFSLPGSVQGFQLSWPSGSGQGASAVLQQRVNGTHGPGLAIDVKNLGIEQGQIEVLTQTFTPKEVLDMETYELMASPLLYPGQELRANVYTGDEGVGQITVRLRLKVYGRNDELVVVDGGSTLLDPGEYYYLHWKIPDSMDSQPIEKVGLVFSAGSSSPYSGTVWLDSLSWEGVPDMVLRVPRQQPCEFWHRAWVNGADNFSKYSFLIAQGQGEGIIIYGTREWTNYSITVPNFTIKLGAPGGLAIRVQGINRYYAVTFTADKRINIVKAHDAHRSVLSSAAFPWELDCTYRVTLKADYHEISVEVGGIKLQATDIQYEGGGLGLIATDGCVSADCFVISSVFFNN</sequence>
<dbReference type="Proteomes" id="UP000005426">
    <property type="component" value="Unassembled WGS sequence"/>
</dbReference>
<evidence type="ECO:0000313" key="3">
    <source>
        <dbReference type="Proteomes" id="UP000005426"/>
    </source>
</evidence>
<keyword evidence="1" id="KW-0460">Magnesium</keyword>
<feature type="binding site" evidence="1">
    <location>
        <position position="61"/>
    </location>
    <ligand>
        <name>Mg(2+)</name>
        <dbReference type="ChEBI" id="CHEBI:18420"/>
        <label>1</label>
    </ligand>
</feature>
<comment type="caution">
    <text evidence="2">The sequence shown here is derived from an EMBL/GenBank/DDBJ whole genome shotgun (WGS) entry which is preliminary data.</text>
</comment>
<evidence type="ECO:0008006" key="4">
    <source>
        <dbReference type="Google" id="ProtNLM"/>
    </source>
</evidence>
<reference evidence="2 3" key="1">
    <citation type="journal article" date="2011" name="Genome Biol.">
        <title>Comparative genome sequence analysis underscores mycoparasitism as the ancestral life style of Trichoderma.</title>
        <authorList>
            <person name="Kubicek C.P."/>
            <person name="Herrera-Estrella A."/>
            <person name="Seidl-Seiboth V."/>
            <person name="Martinez D.A."/>
            <person name="Druzhinina I.S."/>
            <person name="Thon M."/>
            <person name="Zeilinger S."/>
            <person name="Casas-Flores S."/>
            <person name="Horwitz B.A."/>
            <person name="Mukherjee P.K."/>
            <person name="Mukherjee M."/>
            <person name="Kredics L."/>
            <person name="Alcaraz L.D."/>
            <person name="Aerts A."/>
            <person name="Antal Z."/>
            <person name="Atanasova L."/>
            <person name="Cervantes-Badillo M.G."/>
            <person name="Challacombe J."/>
            <person name="Chertkov O."/>
            <person name="McCluskey K."/>
            <person name="Coulpier F."/>
            <person name="Deshpande N."/>
            <person name="von Doehren H."/>
            <person name="Ebbole D.J."/>
            <person name="Esquivel-Naranjo E.U."/>
            <person name="Fekete E."/>
            <person name="Flipphi M."/>
            <person name="Glaser F."/>
            <person name="Gomez-Rodriguez E.Y."/>
            <person name="Gruber S."/>
            <person name="Han C."/>
            <person name="Henrissat B."/>
            <person name="Hermosa R."/>
            <person name="Hernandez-Onate M."/>
            <person name="Karaffa L."/>
            <person name="Kosti I."/>
            <person name="Le Crom S."/>
            <person name="Lindquist E."/>
            <person name="Lucas S."/>
            <person name="Luebeck M."/>
            <person name="Luebeck P.S."/>
            <person name="Margeot A."/>
            <person name="Metz B."/>
            <person name="Misra M."/>
            <person name="Nevalainen H."/>
            <person name="Omann M."/>
            <person name="Packer N."/>
            <person name="Perrone G."/>
            <person name="Uresti-Rivera E.E."/>
            <person name="Salamov A."/>
            <person name="Schmoll M."/>
            <person name="Seiboth B."/>
            <person name="Shapiro H."/>
            <person name="Sukno S."/>
            <person name="Tamayo-Ramos J.A."/>
            <person name="Tisch D."/>
            <person name="Wiest A."/>
            <person name="Wilkinson H.H."/>
            <person name="Zhang M."/>
            <person name="Coutinho P.M."/>
            <person name="Kenerley C.M."/>
            <person name="Monte E."/>
            <person name="Baker S.E."/>
            <person name="Grigoriev I.V."/>
        </authorList>
    </citation>
    <scope>NUCLEOTIDE SEQUENCE [LARGE SCALE GENOMIC DNA]</scope>
    <source>
        <strain evidence="3">ATCC 20476 / IMI 206040</strain>
    </source>
</reference>
<protein>
    <recommendedName>
        <fullName evidence="4">ADP-ribosylglycohydrolase</fullName>
    </recommendedName>
</protein>